<evidence type="ECO:0000313" key="3">
    <source>
        <dbReference type="EMBL" id="KAJ4759846.1"/>
    </source>
</evidence>
<dbReference type="Proteomes" id="UP001140206">
    <property type="component" value="Chromosome 4"/>
</dbReference>
<dbReference type="Gene3D" id="1.20.1280.50">
    <property type="match status" value="1"/>
</dbReference>
<dbReference type="InterPro" id="IPR051304">
    <property type="entry name" value="SCF_F-box_domain"/>
</dbReference>
<dbReference type="PANTHER" id="PTHR47123">
    <property type="entry name" value="F-BOX PROTEIN SKIP23"/>
    <property type="match status" value="1"/>
</dbReference>
<dbReference type="Pfam" id="PF03478">
    <property type="entry name" value="Beta-prop_KIB1-4"/>
    <property type="match status" value="1"/>
</dbReference>
<feature type="domain" description="F-box" evidence="1">
    <location>
        <begin position="46"/>
        <end position="81"/>
    </location>
</feature>
<name>A0AAV8CWQ1_9POAL</name>
<dbReference type="InterPro" id="IPR036047">
    <property type="entry name" value="F-box-like_dom_sf"/>
</dbReference>
<sequence>MNHQIAQIRHHSIPYNFQFSNQSPDSKRHSTTPMAESQSFARTPDWSILPPELLQIIAKKLPDISDFVKFRAVCTTWRSSACISDPPPQLPWFLEEQDLLGLEGDLRFYSLFSGKIHTVPSPNLSNNWLGGRAHDYIILYNAPLCQFSLLNPLTGRKVVIPFLDIAGPHPVWVGPDPIESGEVVVLSGNSADFKTGILALYQPVEREWVVIEESCSFHRRDAYFNGMYYANEEETGDTKVISTVTRKVLHVVPPPPEDENEGDPITGVTYLVQSSGDILRVVLHDNELIEVADCRFYIYRLDLRSGSGGNPRWVKISSIGDQILFLDDHNGFSLSCNDFSGFRGNSIYFIKWHSQDIYDPPLSLLCRYDIAEARAEPLNFPFTKVGTWIVPSLR</sequence>
<organism evidence="3 4">
    <name type="scientific">Rhynchospora pubera</name>
    <dbReference type="NCBI Taxonomy" id="906938"/>
    <lineage>
        <taxon>Eukaryota</taxon>
        <taxon>Viridiplantae</taxon>
        <taxon>Streptophyta</taxon>
        <taxon>Embryophyta</taxon>
        <taxon>Tracheophyta</taxon>
        <taxon>Spermatophyta</taxon>
        <taxon>Magnoliopsida</taxon>
        <taxon>Liliopsida</taxon>
        <taxon>Poales</taxon>
        <taxon>Cyperaceae</taxon>
        <taxon>Cyperoideae</taxon>
        <taxon>Rhynchosporeae</taxon>
        <taxon>Rhynchospora</taxon>
    </lineage>
</organism>
<dbReference type="Pfam" id="PF00646">
    <property type="entry name" value="F-box"/>
    <property type="match status" value="1"/>
</dbReference>
<comment type="caution">
    <text evidence="3">The sequence shown here is derived from an EMBL/GenBank/DDBJ whole genome shotgun (WGS) entry which is preliminary data.</text>
</comment>
<gene>
    <name evidence="3" type="ORF">LUZ62_070221</name>
</gene>
<evidence type="ECO:0000259" key="1">
    <source>
        <dbReference type="Pfam" id="PF00646"/>
    </source>
</evidence>
<dbReference type="SUPFAM" id="SSF81383">
    <property type="entry name" value="F-box domain"/>
    <property type="match status" value="1"/>
</dbReference>
<dbReference type="EMBL" id="JAMFTS010000004">
    <property type="protein sequence ID" value="KAJ4759846.1"/>
    <property type="molecule type" value="Genomic_DNA"/>
</dbReference>
<evidence type="ECO:0000259" key="2">
    <source>
        <dbReference type="Pfam" id="PF03478"/>
    </source>
</evidence>
<dbReference type="InterPro" id="IPR005174">
    <property type="entry name" value="KIB1-4_b-propeller"/>
</dbReference>
<evidence type="ECO:0000313" key="4">
    <source>
        <dbReference type="Proteomes" id="UP001140206"/>
    </source>
</evidence>
<keyword evidence="4" id="KW-1185">Reference proteome</keyword>
<accession>A0AAV8CWQ1</accession>
<dbReference type="PANTHER" id="PTHR47123:SF24">
    <property type="entry name" value="LOW PROTEIN: F-BOX_KELCH-REPEAT PROTEIN"/>
    <property type="match status" value="1"/>
</dbReference>
<dbReference type="InterPro" id="IPR001810">
    <property type="entry name" value="F-box_dom"/>
</dbReference>
<protein>
    <submittedName>
        <fullName evidence="3">F-box family protein</fullName>
    </submittedName>
</protein>
<proteinExistence type="predicted"/>
<feature type="domain" description="KIB1-4 beta-propeller" evidence="2">
    <location>
        <begin position="108"/>
        <end position="356"/>
    </location>
</feature>
<dbReference type="AlphaFoldDB" id="A0AAV8CWQ1"/>
<reference evidence="3" key="1">
    <citation type="submission" date="2022-08" db="EMBL/GenBank/DDBJ databases">
        <authorList>
            <person name="Marques A."/>
        </authorList>
    </citation>
    <scope>NUCLEOTIDE SEQUENCE</scope>
    <source>
        <strain evidence="3">RhyPub2mFocal</strain>
        <tissue evidence="3">Leaves</tissue>
    </source>
</reference>